<evidence type="ECO:0000313" key="1">
    <source>
        <dbReference type="EMBL" id="OGN29317.1"/>
    </source>
</evidence>
<evidence type="ECO:0000313" key="2">
    <source>
        <dbReference type="Proteomes" id="UP000179047"/>
    </source>
</evidence>
<dbReference type="AlphaFoldDB" id="A0A1F8GV73"/>
<protein>
    <submittedName>
        <fullName evidence="1">Uncharacterized protein</fullName>
    </submittedName>
</protein>
<dbReference type="STRING" id="1802701.A3A33_03825"/>
<dbReference type="Proteomes" id="UP000179047">
    <property type="component" value="Unassembled WGS sequence"/>
</dbReference>
<reference evidence="1 2" key="1">
    <citation type="journal article" date="2016" name="Nat. Commun.">
        <title>Thousands of microbial genomes shed light on interconnected biogeochemical processes in an aquifer system.</title>
        <authorList>
            <person name="Anantharaman K."/>
            <person name="Brown C.T."/>
            <person name="Hug L.A."/>
            <person name="Sharon I."/>
            <person name="Castelle C.J."/>
            <person name="Probst A.J."/>
            <person name="Thomas B.C."/>
            <person name="Singh A."/>
            <person name="Wilkins M.J."/>
            <person name="Karaoz U."/>
            <person name="Brodie E.L."/>
            <person name="Williams K.H."/>
            <person name="Hubbard S.S."/>
            <person name="Banfield J.F."/>
        </authorList>
    </citation>
    <scope>NUCLEOTIDE SEQUENCE [LARGE SCALE GENOMIC DNA]</scope>
</reference>
<accession>A0A1F8GV73</accession>
<dbReference type="EMBL" id="MGKP01000008">
    <property type="protein sequence ID" value="OGN29317.1"/>
    <property type="molecule type" value="Genomic_DNA"/>
</dbReference>
<gene>
    <name evidence="1" type="ORF">A3A33_03825</name>
</gene>
<proteinExistence type="predicted"/>
<sequence length="238" mass="27373">MSNLTVALNPEQRTLYLAELLRLDGLEHITEDPKAAYSPLSLTSTPDELKPFIKKRQEQTVAILKDVGISSYDPASGAWHLNPDIDLTTFPQIVYGTDTQKILAARFFVGHLILPSTGFGNEGEKARIYNRMAVIFVDEHIRVSRMQPYRTIYLQYDNFEKQCDDFKKIFLLLQEYEPGMGFNGTTPILAGFHKQTKEVVDLEGLIYTKFPHLQYKYNGEVPILKLRAENPELFYEYE</sequence>
<comment type="caution">
    <text evidence="1">The sequence shown here is derived from an EMBL/GenBank/DDBJ whole genome shotgun (WGS) entry which is preliminary data.</text>
</comment>
<name>A0A1F8GV73_9BACT</name>
<organism evidence="1 2">
    <name type="scientific">Candidatus Yanofskybacteria bacterium RIFCSPLOWO2_01_FULL_49_25</name>
    <dbReference type="NCBI Taxonomy" id="1802701"/>
    <lineage>
        <taxon>Bacteria</taxon>
        <taxon>Candidatus Yanofskyibacteriota</taxon>
    </lineage>
</organism>